<gene>
    <name evidence="2" type="ORF">JOF43_000630</name>
</gene>
<accession>A0ABS4WWY6</accession>
<dbReference type="EMBL" id="JAGIOD010000001">
    <property type="protein sequence ID" value="MBP2380673.1"/>
    <property type="molecule type" value="Genomic_DNA"/>
</dbReference>
<sequence>MESLKILLTILVGFVRDHAQRARQSATVGASTVEYILIALGGILIAGIVVVAVKTWVTTKTGELG</sequence>
<dbReference type="RefSeq" id="WP_209898956.1">
    <property type="nucleotide sequence ID" value="NZ_BAAAJW010000014.1"/>
</dbReference>
<keyword evidence="1" id="KW-0472">Membrane</keyword>
<dbReference type="Proteomes" id="UP001519290">
    <property type="component" value="Unassembled WGS sequence"/>
</dbReference>
<feature type="transmembrane region" description="Helical" evidence="1">
    <location>
        <begin position="35"/>
        <end position="57"/>
    </location>
</feature>
<evidence type="ECO:0000256" key="1">
    <source>
        <dbReference type="SAM" id="Phobius"/>
    </source>
</evidence>
<comment type="caution">
    <text evidence="2">The sequence shown here is derived from an EMBL/GenBank/DDBJ whole genome shotgun (WGS) entry which is preliminary data.</text>
</comment>
<evidence type="ECO:0000313" key="2">
    <source>
        <dbReference type="EMBL" id="MBP2380673.1"/>
    </source>
</evidence>
<keyword evidence="3" id="KW-1185">Reference proteome</keyword>
<proteinExistence type="predicted"/>
<protein>
    <submittedName>
        <fullName evidence="2">Branched-subunit amino acid permease</fullName>
    </submittedName>
</protein>
<organism evidence="2 3">
    <name type="scientific">Brachybacterium sacelli</name>
    <dbReference type="NCBI Taxonomy" id="173364"/>
    <lineage>
        <taxon>Bacteria</taxon>
        <taxon>Bacillati</taxon>
        <taxon>Actinomycetota</taxon>
        <taxon>Actinomycetes</taxon>
        <taxon>Micrococcales</taxon>
        <taxon>Dermabacteraceae</taxon>
        <taxon>Brachybacterium</taxon>
    </lineage>
</organism>
<keyword evidence="1" id="KW-1133">Transmembrane helix</keyword>
<evidence type="ECO:0000313" key="3">
    <source>
        <dbReference type="Proteomes" id="UP001519290"/>
    </source>
</evidence>
<name>A0ABS4WWY6_9MICO</name>
<keyword evidence="1" id="KW-0812">Transmembrane</keyword>
<reference evidence="2 3" key="1">
    <citation type="submission" date="2021-03" db="EMBL/GenBank/DDBJ databases">
        <title>Sequencing the genomes of 1000 actinobacteria strains.</title>
        <authorList>
            <person name="Klenk H.-P."/>
        </authorList>
    </citation>
    <scope>NUCLEOTIDE SEQUENCE [LARGE SCALE GENOMIC DNA]</scope>
    <source>
        <strain evidence="2 3">DSM 14566</strain>
    </source>
</reference>